<evidence type="ECO:0000313" key="3">
    <source>
        <dbReference type="Proteomes" id="UP001305746"/>
    </source>
</evidence>
<dbReference type="EMBL" id="JAYDCJ010000005">
    <property type="protein sequence ID" value="MEA1082475.1"/>
    <property type="molecule type" value="Genomic_DNA"/>
</dbReference>
<dbReference type="Pfam" id="PF07963">
    <property type="entry name" value="N_methyl"/>
    <property type="match status" value="1"/>
</dbReference>
<reference evidence="2 3" key="1">
    <citation type="submission" date="2023-12" db="EMBL/GenBank/DDBJ databases">
        <title>Marinobacter qingdaonensis sp. nov., isolated from the intertidal sediment of Qingdao, PR China.</title>
        <authorList>
            <person name="Li Y."/>
        </authorList>
    </citation>
    <scope>NUCLEOTIDE SEQUENCE [LARGE SCALE GENOMIC DNA]</scope>
    <source>
        <strain evidence="2 3">ASW11-75</strain>
    </source>
</reference>
<dbReference type="NCBIfam" id="TIGR02532">
    <property type="entry name" value="IV_pilin_GFxxxE"/>
    <property type="match status" value="1"/>
</dbReference>
<organism evidence="2 3">
    <name type="scientific">Marinobacter qingdaonensis</name>
    <dbReference type="NCBI Taxonomy" id="3108486"/>
    <lineage>
        <taxon>Bacteria</taxon>
        <taxon>Pseudomonadati</taxon>
        <taxon>Pseudomonadota</taxon>
        <taxon>Gammaproteobacteria</taxon>
        <taxon>Pseudomonadales</taxon>
        <taxon>Marinobacteraceae</taxon>
        <taxon>Marinobacter</taxon>
    </lineage>
</organism>
<dbReference type="InterPro" id="IPR013362">
    <property type="entry name" value="Pilus_4_PilV"/>
</dbReference>
<proteinExistence type="predicted"/>
<evidence type="ECO:0000313" key="2">
    <source>
        <dbReference type="EMBL" id="MEA1082475.1"/>
    </source>
</evidence>
<sequence length="148" mass="16024">MRVNMTGTGKRGNQRGFTMIEVLVAMIILAIGLLGVAGIQALSLKQSSNSAVRSLVTMHAYDLSERMRSEFDDVTVFEKASSTGCSGCNAKLSAWHARLLEDVPTASTEVDVTSSASQTFAEITVDWTERGIGNDALAQSYTLYVRLR</sequence>
<keyword evidence="1" id="KW-0472">Membrane</keyword>
<dbReference type="InterPro" id="IPR012902">
    <property type="entry name" value="N_methyl_site"/>
</dbReference>
<keyword evidence="1" id="KW-0812">Transmembrane</keyword>
<comment type="caution">
    <text evidence="2">The sequence shown here is derived from an EMBL/GenBank/DDBJ whole genome shotgun (WGS) entry which is preliminary data.</text>
</comment>
<name>A0ABU5P340_9GAMM</name>
<dbReference type="NCBIfam" id="TIGR02523">
    <property type="entry name" value="type_IV_pilV"/>
    <property type="match status" value="1"/>
</dbReference>
<accession>A0ABU5P340</accession>
<protein>
    <submittedName>
        <fullName evidence="2">Type IV pilus modification protein PilV</fullName>
    </submittedName>
</protein>
<evidence type="ECO:0000256" key="1">
    <source>
        <dbReference type="SAM" id="Phobius"/>
    </source>
</evidence>
<dbReference type="Proteomes" id="UP001305746">
    <property type="component" value="Unassembled WGS sequence"/>
</dbReference>
<feature type="transmembrane region" description="Helical" evidence="1">
    <location>
        <begin position="20"/>
        <end position="42"/>
    </location>
</feature>
<keyword evidence="1" id="KW-1133">Transmembrane helix</keyword>
<gene>
    <name evidence="2" type="primary">pilV</name>
    <name evidence="2" type="ORF">U5822_17555</name>
</gene>
<keyword evidence="3" id="KW-1185">Reference proteome</keyword>
<dbReference type="RefSeq" id="WP_322856977.1">
    <property type="nucleotide sequence ID" value="NZ_JAYDCJ010000005.1"/>
</dbReference>